<dbReference type="AlphaFoldDB" id="A0A238XQ24"/>
<dbReference type="UniPathway" id="UPA00241">
    <property type="reaction ID" value="UER00356"/>
</dbReference>
<dbReference type="GO" id="GO:0004140">
    <property type="term" value="F:dephospho-CoA kinase activity"/>
    <property type="evidence" value="ECO:0007669"/>
    <property type="project" value="UniProtKB-UniRule"/>
</dbReference>
<dbReference type="PANTHER" id="PTHR10695:SF46">
    <property type="entry name" value="BIFUNCTIONAL COENZYME A SYNTHASE-RELATED"/>
    <property type="match status" value="1"/>
</dbReference>
<comment type="pathway">
    <text evidence="5">Cofactor biosynthesis; coenzyme A biosynthesis; CoA from (R)-pantothenate: step 5/5.</text>
</comment>
<evidence type="ECO:0000256" key="4">
    <source>
        <dbReference type="ARBA" id="ARBA00022993"/>
    </source>
</evidence>
<reference evidence="8" key="1">
    <citation type="submission" date="2017-06" db="EMBL/GenBank/DDBJ databases">
        <authorList>
            <person name="Varghese N."/>
            <person name="Submissions S."/>
        </authorList>
    </citation>
    <scope>NUCLEOTIDE SEQUENCE [LARGE SCALE GENOMIC DNA]</scope>
    <source>
        <strain evidence="8">DSM 15668</strain>
    </source>
</reference>
<dbReference type="GO" id="GO:0015937">
    <property type="term" value="P:coenzyme A biosynthetic process"/>
    <property type="evidence" value="ECO:0007669"/>
    <property type="project" value="UniProtKB-UniRule"/>
</dbReference>
<keyword evidence="2 5" id="KW-0547">Nucleotide-binding</keyword>
<dbReference type="InterPro" id="IPR027417">
    <property type="entry name" value="P-loop_NTPase"/>
</dbReference>
<dbReference type="CDD" id="cd02022">
    <property type="entry name" value="DPCK"/>
    <property type="match status" value="1"/>
</dbReference>
<dbReference type="EMBL" id="FZOB01000001">
    <property type="protein sequence ID" value="SNR61116.1"/>
    <property type="molecule type" value="Genomic_DNA"/>
</dbReference>
<dbReference type="Pfam" id="PF01121">
    <property type="entry name" value="CoaE"/>
    <property type="match status" value="1"/>
</dbReference>
<dbReference type="PROSITE" id="PS51219">
    <property type="entry name" value="DPCK"/>
    <property type="match status" value="1"/>
</dbReference>
<evidence type="ECO:0000256" key="6">
    <source>
        <dbReference type="NCBIfam" id="TIGR00152"/>
    </source>
</evidence>
<protein>
    <recommendedName>
        <fullName evidence="5 6">Dephospho-CoA kinase</fullName>
        <ecNumber evidence="5 6">2.7.1.24</ecNumber>
    </recommendedName>
    <alternativeName>
        <fullName evidence="5">Dephosphocoenzyme A kinase</fullName>
    </alternativeName>
</protein>
<organism evidence="7 8">
    <name type="scientific">Desulfurobacterium atlanticum</name>
    <dbReference type="NCBI Taxonomy" id="240169"/>
    <lineage>
        <taxon>Bacteria</taxon>
        <taxon>Pseudomonadati</taxon>
        <taxon>Aquificota</taxon>
        <taxon>Aquificia</taxon>
        <taxon>Desulfurobacteriales</taxon>
        <taxon>Desulfurobacteriaceae</taxon>
        <taxon>Desulfurobacterium</taxon>
    </lineage>
</organism>
<dbReference type="RefSeq" id="WP_089322206.1">
    <property type="nucleotide sequence ID" value="NZ_FZOB01000001.1"/>
</dbReference>
<dbReference type="Gene3D" id="3.40.50.300">
    <property type="entry name" value="P-loop containing nucleotide triphosphate hydrolases"/>
    <property type="match status" value="1"/>
</dbReference>
<dbReference type="EC" id="2.7.1.24" evidence="5 6"/>
<comment type="subcellular location">
    <subcellularLocation>
        <location evidence="5">Cytoplasm</location>
    </subcellularLocation>
</comment>
<name>A0A238XQ24_9BACT</name>
<proteinExistence type="inferred from homology"/>
<comment type="function">
    <text evidence="5">Catalyzes the phosphorylation of the 3'-hydroxyl group of dephosphocoenzyme A to form coenzyme A.</text>
</comment>
<gene>
    <name evidence="5" type="primary">coaE</name>
    <name evidence="7" type="ORF">SAMN06265340_101174</name>
</gene>
<evidence type="ECO:0000313" key="7">
    <source>
        <dbReference type="EMBL" id="SNR61116.1"/>
    </source>
</evidence>
<dbReference type="InterPro" id="IPR001977">
    <property type="entry name" value="Depp_CoAkinase"/>
</dbReference>
<evidence type="ECO:0000256" key="5">
    <source>
        <dbReference type="HAMAP-Rule" id="MF_00376"/>
    </source>
</evidence>
<dbReference type="GO" id="GO:0005737">
    <property type="term" value="C:cytoplasm"/>
    <property type="evidence" value="ECO:0007669"/>
    <property type="project" value="UniProtKB-SubCell"/>
</dbReference>
<keyword evidence="4 5" id="KW-0173">Coenzyme A biosynthesis</keyword>
<sequence length="191" mass="21650">MILGITGNIGAGKTTFSKFLKFYGFKIINADEIGKKLLQKGEAGYEPVVEAFGKEILDKIGEIDKRKLAGIVFSDHHKLKLLNSIIHPLIGESIRNIKDNKLPVFIEAALLVEAGWHKNVDAVITVFAYKGQRILRAAKRFGIKEVLKRERFQLPYKEKLKHTDFLICNTSSLLKLKEETEVFIKTLDKLL</sequence>
<keyword evidence="3 5" id="KW-0067">ATP-binding</keyword>
<dbReference type="HAMAP" id="MF_00376">
    <property type="entry name" value="Dephospho_CoA_kinase"/>
    <property type="match status" value="1"/>
</dbReference>
<dbReference type="OrthoDB" id="9812943at2"/>
<dbReference type="Proteomes" id="UP000198405">
    <property type="component" value="Unassembled WGS sequence"/>
</dbReference>
<dbReference type="SUPFAM" id="SSF52540">
    <property type="entry name" value="P-loop containing nucleoside triphosphate hydrolases"/>
    <property type="match status" value="1"/>
</dbReference>
<evidence type="ECO:0000313" key="8">
    <source>
        <dbReference type="Proteomes" id="UP000198405"/>
    </source>
</evidence>
<dbReference type="PANTHER" id="PTHR10695">
    <property type="entry name" value="DEPHOSPHO-COA KINASE-RELATED"/>
    <property type="match status" value="1"/>
</dbReference>
<dbReference type="NCBIfam" id="TIGR00152">
    <property type="entry name" value="dephospho-CoA kinase"/>
    <property type="match status" value="1"/>
</dbReference>
<keyword evidence="8" id="KW-1185">Reference proteome</keyword>
<evidence type="ECO:0000256" key="2">
    <source>
        <dbReference type="ARBA" id="ARBA00022741"/>
    </source>
</evidence>
<dbReference type="GO" id="GO:0005524">
    <property type="term" value="F:ATP binding"/>
    <property type="evidence" value="ECO:0007669"/>
    <property type="project" value="UniProtKB-UniRule"/>
</dbReference>
<keyword evidence="5 7" id="KW-0418">Kinase</keyword>
<feature type="binding site" evidence="5">
    <location>
        <begin position="10"/>
        <end position="15"/>
    </location>
    <ligand>
        <name>ATP</name>
        <dbReference type="ChEBI" id="CHEBI:30616"/>
    </ligand>
</feature>
<comment type="similarity">
    <text evidence="1 5">Belongs to the CoaE family.</text>
</comment>
<keyword evidence="5" id="KW-0963">Cytoplasm</keyword>
<evidence type="ECO:0000256" key="1">
    <source>
        <dbReference type="ARBA" id="ARBA00009018"/>
    </source>
</evidence>
<comment type="catalytic activity">
    <reaction evidence="5">
        <text>3'-dephospho-CoA + ATP = ADP + CoA + H(+)</text>
        <dbReference type="Rhea" id="RHEA:18245"/>
        <dbReference type="ChEBI" id="CHEBI:15378"/>
        <dbReference type="ChEBI" id="CHEBI:30616"/>
        <dbReference type="ChEBI" id="CHEBI:57287"/>
        <dbReference type="ChEBI" id="CHEBI:57328"/>
        <dbReference type="ChEBI" id="CHEBI:456216"/>
        <dbReference type="EC" id="2.7.1.24"/>
    </reaction>
</comment>
<keyword evidence="5" id="KW-0808">Transferase</keyword>
<evidence type="ECO:0000256" key="3">
    <source>
        <dbReference type="ARBA" id="ARBA00022840"/>
    </source>
</evidence>
<accession>A0A238XQ24</accession>